<evidence type="ECO:0000256" key="1">
    <source>
        <dbReference type="SAM" id="MobiDB-lite"/>
    </source>
</evidence>
<evidence type="ECO:0000313" key="2">
    <source>
        <dbReference type="EMBL" id="GFR48063.1"/>
    </source>
</evidence>
<dbReference type="Proteomes" id="UP001054857">
    <property type="component" value="Unassembled WGS sequence"/>
</dbReference>
<feature type="compositionally biased region" description="Gly residues" evidence="1">
    <location>
        <begin position="331"/>
        <end position="345"/>
    </location>
</feature>
<evidence type="ECO:0000313" key="3">
    <source>
        <dbReference type="Proteomes" id="UP001054857"/>
    </source>
</evidence>
<name>A0AAD3HPA2_9CHLO</name>
<feature type="region of interest" description="Disordered" evidence="1">
    <location>
        <begin position="232"/>
        <end position="261"/>
    </location>
</feature>
<feature type="compositionally biased region" description="Acidic residues" evidence="1">
    <location>
        <begin position="123"/>
        <end position="138"/>
    </location>
</feature>
<proteinExistence type="predicted"/>
<accession>A0AAD3HPA2</accession>
<feature type="region of interest" description="Disordered" evidence="1">
    <location>
        <begin position="22"/>
        <end position="46"/>
    </location>
</feature>
<keyword evidence="3" id="KW-1185">Reference proteome</keyword>
<feature type="region of interest" description="Disordered" evidence="1">
    <location>
        <begin position="301"/>
        <end position="345"/>
    </location>
</feature>
<comment type="caution">
    <text evidence="2">The sequence shown here is derived from an EMBL/GenBank/DDBJ whole genome shotgun (WGS) entry which is preliminary data.</text>
</comment>
<feature type="region of interest" description="Disordered" evidence="1">
    <location>
        <begin position="82"/>
        <end position="195"/>
    </location>
</feature>
<feature type="non-terminal residue" evidence="2">
    <location>
        <position position="1"/>
    </location>
</feature>
<gene>
    <name evidence="2" type="ORF">Agub_g9899</name>
</gene>
<dbReference type="EMBL" id="BMAR01000021">
    <property type="protein sequence ID" value="GFR48063.1"/>
    <property type="molecule type" value="Genomic_DNA"/>
</dbReference>
<organism evidence="2 3">
    <name type="scientific">Astrephomene gubernaculifera</name>
    <dbReference type="NCBI Taxonomy" id="47775"/>
    <lineage>
        <taxon>Eukaryota</taxon>
        <taxon>Viridiplantae</taxon>
        <taxon>Chlorophyta</taxon>
        <taxon>core chlorophytes</taxon>
        <taxon>Chlorophyceae</taxon>
        <taxon>CS clade</taxon>
        <taxon>Chlamydomonadales</taxon>
        <taxon>Astrephomenaceae</taxon>
        <taxon>Astrephomene</taxon>
    </lineage>
</organism>
<protein>
    <submittedName>
        <fullName evidence="2">Uncharacterized protein</fullName>
    </submittedName>
</protein>
<sequence length="345" mass="35829">MPRPDRAADAAAVFQEAKKLIEEGRRSRQRSPLRLAPEDRSSSLLENFSPQKASFFTSTNPLTAPHFLSSAWPTTTTSIASLAPSWQLPDAPAVDDLGREWPAPHPHLAASPLKTPPPAPPPQDEDSGDNDAADADDDQPSRWQVLVRRANTNAANSPGLTALCPSRHSPLSPSPTRDRLLPPAPRSDAAAGPGGLAPLGSLYDGMGAGKSGLYGEAWSQGPYARDQYDKTVRMSPQAAGPQAVAGSVWTGQQQQQPLPQRPLSHLFPSSLPAPSLLMQAGGRGGEGVLLVGRVGAGVAAGKGGSSSSSSYERAVAALQQAEQQLQEHKQGGPGGAVGGRGGGRA</sequence>
<feature type="compositionally biased region" description="Low complexity" evidence="1">
    <location>
        <begin position="305"/>
        <end position="324"/>
    </location>
</feature>
<reference evidence="2 3" key="1">
    <citation type="journal article" date="2021" name="Sci. Rep.">
        <title>Genome sequencing of the multicellular alga Astrephomene provides insights into convergent evolution of germ-soma differentiation.</title>
        <authorList>
            <person name="Yamashita S."/>
            <person name="Yamamoto K."/>
            <person name="Matsuzaki R."/>
            <person name="Suzuki S."/>
            <person name="Yamaguchi H."/>
            <person name="Hirooka S."/>
            <person name="Minakuchi Y."/>
            <person name="Miyagishima S."/>
            <person name="Kawachi M."/>
            <person name="Toyoda A."/>
            <person name="Nozaki H."/>
        </authorList>
    </citation>
    <scope>NUCLEOTIDE SEQUENCE [LARGE SCALE GENOMIC DNA]</scope>
    <source>
        <strain evidence="2 3">NIES-4017</strain>
    </source>
</reference>
<feature type="compositionally biased region" description="Polar residues" evidence="1">
    <location>
        <begin position="150"/>
        <end position="159"/>
    </location>
</feature>
<feature type="compositionally biased region" description="Low complexity" evidence="1">
    <location>
        <begin position="252"/>
        <end position="261"/>
    </location>
</feature>
<dbReference type="AlphaFoldDB" id="A0AAD3HPA2"/>